<evidence type="ECO:0000313" key="2">
    <source>
        <dbReference type="EnsemblPlants" id="AET0Gv20023700.5"/>
    </source>
</evidence>
<dbReference type="EnsemblPlants" id="AET0Gv20023700.1">
    <property type="protein sequence ID" value="AET0Gv20023700.1"/>
    <property type="gene ID" value="AET0Gv20023700"/>
</dbReference>
<evidence type="ECO:0000256" key="1">
    <source>
        <dbReference type="SAM" id="MobiDB-lite"/>
    </source>
</evidence>
<keyword evidence="3" id="KW-1185">Reference proteome</keyword>
<dbReference type="Gramene" id="AET0Gv20023700.1">
    <property type="protein sequence ID" value="AET0Gv20023700.1"/>
    <property type="gene ID" value="AET0Gv20023700"/>
</dbReference>
<dbReference type="Proteomes" id="UP000015105">
    <property type="component" value="Unassembled WGS sequence"/>
</dbReference>
<reference evidence="3" key="2">
    <citation type="journal article" date="2017" name="Nat. Plants">
        <title>The Aegilops tauschii genome reveals multiple impacts of transposons.</title>
        <authorList>
            <person name="Zhao G."/>
            <person name="Zou C."/>
            <person name="Li K."/>
            <person name="Wang K."/>
            <person name="Li T."/>
            <person name="Gao L."/>
            <person name="Zhang X."/>
            <person name="Wang H."/>
            <person name="Yang Z."/>
            <person name="Liu X."/>
            <person name="Jiang W."/>
            <person name="Mao L."/>
            <person name="Kong X."/>
            <person name="Jiao Y."/>
            <person name="Jia J."/>
        </authorList>
    </citation>
    <scope>NUCLEOTIDE SEQUENCE [LARGE SCALE GENOMIC DNA]</scope>
    <source>
        <strain evidence="3">cv. AL8/78</strain>
    </source>
</reference>
<accession>A0A452XCE5</accession>
<feature type="region of interest" description="Disordered" evidence="1">
    <location>
        <begin position="34"/>
        <end position="55"/>
    </location>
</feature>
<dbReference type="AlphaFoldDB" id="A0A452XCE5"/>
<dbReference type="Gramene" id="AET0Gv20023700.5">
    <property type="protein sequence ID" value="AET0Gv20023700.5"/>
    <property type="gene ID" value="AET0Gv20023700"/>
</dbReference>
<reference evidence="3" key="1">
    <citation type="journal article" date="2014" name="Science">
        <title>Ancient hybridizations among the ancestral genomes of bread wheat.</title>
        <authorList>
            <consortium name="International Wheat Genome Sequencing Consortium,"/>
            <person name="Marcussen T."/>
            <person name="Sandve S.R."/>
            <person name="Heier L."/>
            <person name="Spannagl M."/>
            <person name="Pfeifer M."/>
            <person name="Jakobsen K.S."/>
            <person name="Wulff B.B."/>
            <person name="Steuernagel B."/>
            <person name="Mayer K.F."/>
            <person name="Olsen O.A."/>
        </authorList>
    </citation>
    <scope>NUCLEOTIDE SEQUENCE [LARGE SCALE GENOMIC DNA]</scope>
    <source>
        <strain evidence="3">cv. AL8/78</strain>
    </source>
</reference>
<organism evidence="2 3">
    <name type="scientific">Aegilops tauschii subsp. strangulata</name>
    <name type="common">Goatgrass</name>
    <dbReference type="NCBI Taxonomy" id="200361"/>
    <lineage>
        <taxon>Eukaryota</taxon>
        <taxon>Viridiplantae</taxon>
        <taxon>Streptophyta</taxon>
        <taxon>Embryophyta</taxon>
        <taxon>Tracheophyta</taxon>
        <taxon>Spermatophyta</taxon>
        <taxon>Magnoliopsida</taxon>
        <taxon>Liliopsida</taxon>
        <taxon>Poales</taxon>
        <taxon>Poaceae</taxon>
        <taxon>BOP clade</taxon>
        <taxon>Pooideae</taxon>
        <taxon>Triticodae</taxon>
        <taxon>Triticeae</taxon>
        <taxon>Triticinae</taxon>
        <taxon>Aegilops</taxon>
    </lineage>
</organism>
<name>A0A452XCE5_AEGTS</name>
<sequence>LARLAPPLCPSTLTLAAPHTAATAVVTLTLNRARLPAPPPGAPAPASHSRRRHRPLYCSSRPCSSSRLLIHGLDGAPVLHLEAHCAGRARYVLSYDAGRRIYVFTENGRRPPPART</sequence>
<protein>
    <submittedName>
        <fullName evidence="2">Uncharacterized protein</fullName>
    </submittedName>
</protein>
<dbReference type="EnsemblPlants" id="AET0Gv20023700.5">
    <property type="protein sequence ID" value="AET0Gv20023700.5"/>
    <property type="gene ID" value="AET0Gv20023700"/>
</dbReference>
<proteinExistence type="predicted"/>
<evidence type="ECO:0000313" key="3">
    <source>
        <dbReference type="Proteomes" id="UP000015105"/>
    </source>
</evidence>
<reference evidence="2" key="3">
    <citation type="submission" date="2019-03" db="UniProtKB">
        <authorList>
            <consortium name="EnsemblPlants"/>
        </authorList>
    </citation>
    <scope>IDENTIFICATION</scope>
</reference>